<evidence type="ECO:0000313" key="3">
    <source>
        <dbReference type="Proteomes" id="UP000227088"/>
    </source>
</evidence>
<name>A0A1Y5HW91_OLEAN</name>
<organism evidence="2 3">
    <name type="scientific">Oleispira antarctica</name>
    <dbReference type="NCBI Taxonomy" id="188908"/>
    <lineage>
        <taxon>Bacteria</taxon>
        <taxon>Pseudomonadati</taxon>
        <taxon>Pseudomonadota</taxon>
        <taxon>Gammaproteobacteria</taxon>
        <taxon>Oceanospirillales</taxon>
        <taxon>Oceanospirillaceae</taxon>
        <taxon>Oleispira</taxon>
    </lineage>
</organism>
<accession>A0A1Y5HW91</accession>
<keyword evidence="1" id="KW-0812">Transmembrane</keyword>
<dbReference type="AlphaFoldDB" id="A0A1Y5HW91"/>
<gene>
    <name evidence="2" type="ORF">A9R00_01345</name>
</gene>
<feature type="transmembrane region" description="Helical" evidence="1">
    <location>
        <begin position="40"/>
        <end position="56"/>
    </location>
</feature>
<keyword evidence="1" id="KW-1133">Transmembrane helix</keyword>
<evidence type="ECO:0000313" key="2">
    <source>
        <dbReference type="EMBL" id="OUS41350.1"/>
    </source>
</evidence>
<sequence length="127" mass="14224">MESLMFSGLSQWAVYGVSALACFWAWDKMFFWIVQKDLKAIIRILGAVLLFTPAPLDPQLAETGVFNGEVSNYAPAFLIIIFRGLLENNASFLDAIIYMLAGLIFGLVLMSLLSLFNFLRTKFTAQD</sequence>
<dbReference type="Proteomes" id="UP000227088">
    <property type="component" value="Unassembled WGS sequence"/>
</dbReference>
<feature type="transmembrane region" description="Helical" evidence="1">
    <location>
        <begin position="95"/>
        <end position="119"/>
    </location>
</feature>
<comment type="caution">
    <text evidence="2">The sequence shown here is derived from an EMBL/GenBank/DDBJ whole genome shotgun (WGS) entry which is preliminary data.</text>
</comment>
<reference evidence="3" key="1">
    <citation type="journal article" date="2017" name="Proc. Natl. Acad. Sci. U.S.A.">
        <title>Simulation of Deepwater Horizon oil plume reveals substrate specialization within a complex community of hydrocarbon degraders.</title>
        <authorList>
            <person name="Hu P."/>
            <person name="Dubinsky E.A."/>
            <person name="Probst A.J."/>
            <person name="Wang J."/>
            <person name="Sieber C.M.K."/>
            <person name="Tom L.M."/>
            <person name="Gardinali P."/>
            <person name="Banfield J.F."/>
            <person name="Atlas R.M."/>
            <person name="Andersen G.L."/>
        </authorList>
    </citation>
    <scope>NUCLEOTIDE SEQUENCE [LARGE SCALE GENOMIC DNA]</scope>
</reference>
<evidence type="ECO:0000256" key="1">
    <source>
        <dbReference type="SAM" id="Phobius"/>
    </source>
</evidence>
<feature type="transmembrane region" description="Helical" evidence="1">
    <location>
        <begin position="12"/>
        <end position="33"/>
    </location>
</feature>
<protein>
    <submittedName>
        <fullName evidence="2">Uncharacterized protein</fullName>
    </submittedName>
</protein>
<proteinExistence type="predicted"/>
<keyword evidence="1" id="KW-0472">Membrane</keyword>
<dbReference type="EMBL" id="MABE01000084">
    <property type="protein sequence ID" value="OUS41350.1"/>
    <property type="molecule type" value="Genomic_DNA"/>
</dbReference>